<dbReference type="EMBL" id="LVYD01000001">
    <property type="protein sequence ID" value="OQP67175.1"/>
    <property type="molecule type" value="Genomic_DNA"/>
</dbReference>
<sequence length="153" mass="17869">MSPTITDVIERIQNQRVQLGITLYPKASPEDIVAFEVIRQIKLPDDFKTFYSFCNGFESEEDLFRIIPLHEIIEKGSCGYLEREKDFHFAEYMIYCDMWSISINDKNKSYSIYNNNGKVAVLTNSLAEFLNIFLDGGVFDGLYKWQEEIKQSH</sequence>
<dbReference type="InterPro" id="IPR037883">
    <property type="entry name" value="Knr4/Smi1-like_sf"/>
</dbReference>
<name>A0A1V9G962_9BACT</name>
<reference evidence="2 3" key="1">
    <citation type="submission" date="2016-03" db="EMBL/GenBank/DDBJ databases">
        <title>Niastella vici sp. nov., isolated from farmland soil.</title>
        <authorList>
            <person name="Chen L."/>
            <person name="Wang D."/>
            <person name="Yang S."/>
            <person name="Wang G."/>
        </authorList>
    </citation>
    <scope>NUCLEOTIDE SEQUENCE [LARGE SCALE GENOMIC DNA]</scope>
    <source>
        <strain evidence="2 3">DJ57</strain>
    </source>
</reference>
<comment type="caution">
    <text evidence="2">The sequence shown here is derived from an EMBL/GenBank/DDBJ whole genome shotgun (WGS) entry which is preliminary data.</text>
</comment>
<dbReference type="AlphaFoldDB" id="A0A1V9G962"/>
<evidence type="ECO:0000313" key="3">
    <source>
        <dbReference type="Proteomes" id="UP000192796"/>
    </source>
</evidence>
<keyword evidence="3" id="KW-1185">Reference proteome</keyword>
<evidence type="ECO:0000313" key="2">
    <source>
        <dbReference type="EMBL" id="OQP67175.1"/>
    </source>
</evidence>
<dbReference type="SMART" id="SM00860">
    <property type="entry name" value="SMI1_KNR4"/>
    <property type="match status" value="1"/>
</dbReference>
<proteinExistence type="predicted"/>
<dbReference type="RefSeq" id="WP_081144870.1">
    <property type="nucleotide sequence ID" value="NZ_LVYD01000001.1"/>
</dbReference>
<dbReference type="STRING" id="1703345.A3860_02100"/>
<accession>A0A1V9G962</accession>
<protein>
    <recommendedName>
        <fullName evidence="1">Knr4/Smi1-like domain-containing protein</fullName>
    </recommendedName>
</protein>
<feature type="domain" description="Knr4/Smi1-like" evidence="1">
    <location>
        <begin position="26"/>
        <end position="132"/>
    </location>
</feature>
<gene>
    <name evidence="2" type="ORF">A3860_02100</name>
</gene>
<dbReference type="Pfam" id="PF09346">
    <property type="entry name" value="SMI1_KNR4"/>
    <property type="match status" value="1"/>
</dbReference>
<dbReference type="Proteomes" id="UP000192796">
    <property type="component" value="Unassembled WGS sequence"/>
</dbReference>
<organism evidence="2 3">
    <name type="scientific">Niastella vici</name>
    <dbReference type="NCBI Taxonomy" id="1703345"/>
    <lineage>
        <taxon>Bacteria</taxon>
        <taxon>Pseudomonadati</taxon>
        <taxon>Bacteroidota</taxon>
        <taxon>Chitinophagia</taxon>
        <taxon>Chitinophagales</taxon>
        <taxon>Chitinophagaceae</taxon>
        <taxon>Niastella</taxon>
    </lineage>
</organism>
<dbReference type="SUPFAM" id="SSF160631">
    <property type="entry name" value="SMI1/KNR4-like"/>
    <property type="match status" value="1"/>
</dbReference>
<evidence type="ECO:0000259" key="1">
    <source>
        <dbReference type="SMART" id="SM00860"/>
    </source>
</evidence>
<dbReference type="OrthoDB" id="1494506at2"/>
<dbReference type="InterPro" id="IPR018958">
    <property type="entry name" value="Knr4/Smi1-like_dom"/>
</dbReference>
<dbReference type="Gene3D" id="3.40.1580.10">
    <property type="entry name" value="SMI1/KNR4-like"/>
    <property type="match status" value="1"/>
</dbReference>